<protein>
    <recommendedName>
        <fullName evidence="3">NAD(P)-binding domain-containing protein</fullName>
    </recommendedName>
</protein>
<proteinExistence type="predicted"/>
<gene>
    <name evidence="1" type="ORF">BU24DRAFT_469573</name>
</gene>
<dbReference type="AlphaFoldDB" id="A0A6A5Y5F6"/>
<reference evidence="1" key="1">
    <citation type="journal article" date="2020" name="Stud. Mycol.">
        <title>101 Dothideomycetes genomes: a test case for predicting lifestyles and emergence of pathogens.</title>
        <authorList>
            <person name="Haridas S."/>
            <person name="Albert R."/>
            <person name="Binder M."/>
            <person name="Bloem J."/>
            <person name="Labutti K."/>
            <person name="Salamov A."/>
            <person name="Andreopoulos B."/>
            <person name="Baker S."/>
            <person name="Barry K."/>
            <person name="Bills G."/>
            <person name="Bluhm B."/>
            <person name="Cannon C."/>
            <person name="Castanera R."/>
            <person name="Culley D."/>
            <person name="Daum C."/>
            <person name="Ezra D."/>
            <person name="Gonzalez J."/>
            <person name="Henrissat B."/>
            <person name="Kuo A."/>
            <person name="Liang C."/>
            <person name="Lipzen A."/>
            <person name="Lutzoni F."/>
            <person name="Magnuson J."/>
            <person name="Mondo S."/>
            <person name="Nolan M."/>
            <person name="Ohm R."/>
            <person name="Pangilinan J."/>
            <person name="Park H.-J."/>
            <person name="Ramirez L."/>
            <person name="Alfaro M."/>
            <person name="Sun H."/>
            <person name="Tritt A."/>
            <person name="Yoshinaga Y."/>
            <person name="Zwiers L.-H."/>
            <person name="Turgeon B."/>
            <person name="Goodwin S."/>
            <person name="Spatafora J."/>
            <person name="Crous P."/>
            <person name="Grigoriev I."/>
        </authorList>
    </citation>
    <scope>NUCLEOTIDE SEQUENCE</scope>
    <source>
        <strain evidence="1">CBS 175.79</strain>
    </source>
</reference>
<dbReference type="PANTHER" id="PTHR14097">
    <property type="entry name" value="OXIDOREDUCTASE HTATIP2"/>
    <property type="match status" value="1"/>
</dbReference>
<keyword evidence="2" id="KW-1185">Reference proteome</keyword>
<dbReference type="Proteomes" id="UP000799778">
    <property type="component" value="Unassembled WGS sequence"/>
</dbReference>
<evidence type="ECO:0008006" key="3">
    <source>
        <dbReference type="Google" id="ProtNLM"/>
    </source>
</evidence>
<organism evidence="1 2">
    <name type="scientific">Aaosphaeria arxii CBS 175.79</name>
    <dbReference type="NCBI Taxonomy" id="1450172"/>
    <lineage>
        <taxon>Eukaryota</taxon>
        <taxon>Fungi</taxon>
        <taxon>Dikarya</taxon>
        <taxon>Ascomycota</taxon>
        <taxon>Pezizomycotina</taxon>
        <taxon>Dothideomycetes</taxon>
        <taxon>Pleosporomycetidae</taxon>
        <taxon>Pleosporales</taxon>
        <taxon>Pleosporales incertae sedis</taxon>
        <taxon>Aaosphaeria</taxon>
    </lineage>
</organism>
<name>A0A6A5Y5F6_9PLEO</name>
<accession>A0A6A5Y5F6</accession>
<evidence type="ECO:0000313" key="1">
    <source>
        <dbReference type="EMBL" id="KAF2020792.1"/>
    </source>
</evidence>
<dbReference type="RefSeq" id="XP_033389131.1">
    <property type="nucleotide sequence ID" value="XM_033532616.1"/>
</dbReference>
<evidence type="ECO:0000313" key="2">
    <source>
        <dbReference type="Proteomes" id="UP000799778"/>
    </source>
</evidence>
<sequence>MEFKIVLTGVTGRIGSEVLRQCLKDPSITSVIALSRRPLPDVVQDPKLDLIVMNDFDDYSEDVLAKLAGAVGCVWLFRSIAIQPKLELDYPKAFANAMLRTFAQTRNHFRYVHVSGAMVERDQNKSLWLGATLRKLKGQGEIQALGFANNASAGGRWETFIARPGGVVKGGTALGEAAAMLGGGFGWAIKSDELALALIETVKNGDEELTLRPLPLVTKGRKVKAKLVAQ</sequence>
<dbReference type="SUPFAM" id="SSF51735">
    <property type="entry name" value="NAD(P)-binding Rossmann-fold domains"/>
    <property type="match status" value="1"/>
</dbReference>
<dbReference type="GeneID" id="54290013"/>
<dbReference type="EMBL" id="ML978066">
    <property type="protein sequence ID" value="KAF2020792.1"/>
    <property type="molecule type" value="Genomic_DNA"/>
</dbReference>
<dbReference type="PANTHER" id="PTHR14097:SF9">
    <property type="entry name" value="EPIMERASE, PUTATIVE (AFU_ORTHOLOGUE AFUA_8G07320)-RELATED"/>
    <property type="match status" value="1"/>
</dbReference>
<dbReference type="OrthoDB" id="3535423at2759"/>
<dbReference type="InterPro" id="IPR036291">
    <property type="entry name" value="NAD(P)-bd_dom_sf"/>
</dbReference>
<dbReference type="Gene3D" id="3.40.50.720">
    <property type="entry name" value="NAD(P)-binding Rossmann-like Domain"/>
    <property type="match status" value="1"/>
</dbReference>